<organism evidence="3">
    <name type="scientific">Melampsora larici-populina (strain 98AG31 / pathotype 3-4-7)</name>
    <name type="common">Poplar leaf rust fungus</name>
    <dbReference type="NCBI Taxonomy" id="747676"/>
    <lineage>
        <taxon>Eukaryota</taxon>
        <taxon>Fungi</taxon>
        <taxon>Dikarya</taxon>
        <taxon>Basidiomycota</taxon>
        <taxon>Pucciniomycotina</taxon>
        <taxon>Pucciniomycetes</taxon>
        <taxon>Pucciniales</taxon>
        <taxon>Melampsoraceae</taxon>
        <taxon>Melampsora</taxon>
    </lineage>
</organism>
<dbReference type="InParanoid" id="F4R905"/>
<protein>
    <submittedName>
        <fullName evidence="2">Uncharacterized protein</fullName>
    </submittedName>
</protein>
<dbReference type="AlphaFoldDB" id="F4R905"/>
<dbReference type="VEuPathDB" id="FungiDB:MELLADRAFT_102668"/>
<sequence length="152" mass="16710">MMDVGEKLQASQINLIEDQEEIPTFTGIFEPRFDDNYTEDDGQHNNRPRRAPTPNTFEDITPISPHASQNPTAEPASAISTSAISTIKKPARYLSNTHPARRTKKSSNASRVNALTDQERALDSSSDDDAVTTTTAVTQVPSGRALYQSITY</sequence>
<gene>
    <name evidence="2" type="ORF">MELLADRAFT_102668</name>
</gene>
<keyword evidence="3" id="KW-1185">Reference proteome</keyword>
<dbReference type="EMBL" id="GL883093">
    <property type="protein sequence ID" value="EGG11239.1"/>
    <property type="molecule type" value="Genomic_DNA"/>
</dbReference>
<dbReference type="GeneID" id="18921745"/>
<accession>F4R905</accession>
<feature type="compositionally biased region" description="Low complexity" evidence="1">
    <location>
        <begin position="71"/>
        <end position="88"/>
    </location>
</feature>
<dbReference type="HOGENOM" id="CLU_1722755_0_0_1"/>
<evidence type="ECO:0000256" key="1">
    <source>
        <dbReference type="SAM" id="MobiDB-lite"/>
    </source>
</evidence>
<feature type="region of interest" description="Disordered" evidence="1">
    <location>
        <begin position="29"/>
        <end position="136"/>
    </location>
</feature>
<evidence type="ECO:0000313" key="3">
    <source>
        <dbReference type="Proteomes" id="UP000001072"/>
    </source>
</evidence>
<proteinExistence type="predicted"/>
<evidence type="ECO:0000313" key="2">
    <source>
        <dbReference type="EMBL" id="EGG11239.1"/>
    </source>
</evidence>
<name>F4R905_MELLP</name>
<dbReference type="RefSeq" id="XP_007405841.1">
    <property type="nucleotide sequence ID" value="XM_007405779.1"/>
</dbReference>
<dbReference type="Proteomes" id="UP000001072">
    <property type="component" value="Unassembled WGS sequence"/>
</dbReference>
<reference evidence="3" key="1">
    <citation type="journal article" date="2011" name="Proc. Natl. Acad. Sci. U.S.A.">
        <title>Obligate biotrophy features unraveled by the genomic analysis of rust fungi.</title>
        <authorList>
            <person name="Duplessis S."/>
            <person name="Cuomo C.A."/>
            <person name="Lin Y.-C."/>
            <person name="Aerts A."/>
            <person name="Tisserant E."/>
            <person name="Veneault-Fourrey C."/>
            <person name="Joly D.L."/>
            <person name="Hacquard S."/>
            <person name="Amselem J."/>
            <person name="Cantarel B.L."/>
            <person name="Chiu R."/>
            <person name="Coutinho P.M."/>
            <person name="Feau N."/>
            <person name="Field M."/>
            <person name="Frey P."/>
            <person name="Gelhaye E."/>
            <person name="Goldberg J."/>
            <person name="Grabherr M.G."/>
            <person name="Kodira C.D."/>
            <person name="Kohler A."/>
            <person name="Kuees U."/>
            <person name="Lindquist E.A."/>
            <person name="Lucas S.M."/>
            <person name="Mago R."/>
            <person name="Mauceli E."/>
            <person name="Morin E."/>
            <person name="Murat C."/>
            <person name="Pangilinan J.L."/>
            <person name="Park R."/>
            <person name="Pearson M."/>
            <person name="Quesneville H."/>
            <person name="Rouhier N."/>
            <person name="Sakthikumar S."/>
            <person name="Salamov A.A."/>
            <person name="Schmutz J."/>
            <person name="Selles B."/>
            <person name="Shapiro H."/>
            <person name="Tanguay P."/>
            <person name="Tuskan G.A."/>
            <person name="Henrissat B."/>
            <person name="Van de Peer Y."/>
            <person name="Rouze P."/>
            <person name="Ellis J.G."/>
            <person name="Dodds P.N."/>
            <person name="Schein J.E."/>
            <person name="Zhong S."/>
            <person name="Hamelin R.C."/>
            <person name="Grigoriev I.V."/>
            <person name="Szabo L.J."/>
            <person name="Martin F."/>
        </authorList>
    </citation>
    <scope>NUCLEOTIDE SEQUENCE [LARGE SCALE GENOMIC DNA]</scope>
    <source>
        <strain evidence="3">98AG31 / pathotype 3-4-7</strain>
    </source>
</reference>
<dbReference type="KEGG" id="mlr:MELLADRAFT_102668"/>
<feature type="compositionally biased region" description="Polar residues" evidence="1">
    <location>
        <begin position="106"/>
        <end position="116"/>
    </location>
</feature>